<accession>A0ABV8G7E4</accession>
<proteinExistence type="predicted"/>
<dbReference type="RefSeq" id="WP_379529946.1">
    <property type="nucleotide sequence ID" value="NZ_JBHSBI010000011.1"/>
</dbReference>
<gene>
    <name evidence="2" type="ORF">ACFOY2_22010</name>
</gene>
<evidence type="ECO:0000313" key="3">
    <source>
        <dbReference type="Proteomes" id="UP001595851"/>
    </source>
</evidence>
<feature type="chain" id="PRO_5045219789" description="Secreted protein" evidence="1">
    <location>
        <begin position="29"/>
        <end position="115"/>
    </location>
</feature>
<name>A0ABV8G7E4_9ACTN</name>
<reference evidence="3" key="1">
    <citation type="journal article" date="2019" name="Int. J. Syst. Evol. Microbiol.">
        <title>The Global Catalogue of Microorganisms (GCM) 10K type strain sequencing project: providing services to taxonomists for standard genome sequencing and annotation.</title>
        <authorList>
            <consortium name="The Broad Institute Genomics Platform"/>
            <consortium name="The Broad Institute Genome Sequencing Center for Infectious Disease"/>
            <person name="Wu L."/>
            <person name="Ma J."/>
        </authorList>
    </citation>
    <scope>NUCLEOTIDE SEQUENCE [LARGE SCALE GENOMIC DNA]</scope>
    <source>
        <strain evidence="3">TBRC 1276</strain>
    </source>
</reference>
<dbReference type="EMBL" id="JBHSBI010000011">
    <property type="protein sequence ID" value="MFC4009921.1"/>
    <property type="molecule type" value="Genomic_DNA"/>
</dbReference>
<evidence type="ECO:0008006" key="4">
    <source>
        <dbReference type="Google" id="ProtNLM"/>
    </source>
</evidence>
<organism evidence="2 3">
    <name type="scientific">Nonomuraea purpurea</name>
    <dbReference type="NCBI Taxonomy" id="1849276"/>
    <lineage>
        <taxon>Bacteria</taxon>
        <taxon>Bacillati</taxon>
        <taxon>Actinomycetota</taxon>
        <taxon>Actinomycetes</taxon>
        <taxon>Streptosporangiales</taxon>
        <taxon>Streptosporangiaceae</taxon>
        <taxon>Nonomuraea</taxon>
    </lineage>
</organism>
<evidence type="ECO:0000256" key="1">
    <source>
        <dbReference type="SAM" id="SignalP"/>
    </source>
</evidence>
<protein>
    <recommendedName>
        <fullName evidence="4">Secreted protein</fullName>
    </recommendedName>
</protein>
<dbReference type="Proteomes" id="UP001595851">
    <property type="component" value="Unassembled WGS sequence"/>
</dbReference>
<feature type="signal peptide" evidence="1">
    <location>
        <begin position="1"/>
        <end position="28"/>
    </location>
</feature>
<evidence type="ECO:0000313" key="2">
    <source>
        <dbReference type="EMBL" id="MFC4009921.1"/>
    </source>
</evidence>
<comment type="caution">
    <text evidence="2">The sequence shown here is derived from an EMBL/GenBank/DDBJ whole genome shotgun (WGS) entry which is preliminary data.</text>
</comment>
<sequence>MTKMKRSLAVGVGVISVLVSIGGGVAQAATSSTSTASGARVACNAPGTGNTTVWGKCWNNGTRTGKARLVFWCKNMIGNGSQQKSTGWKSIKPGKTVKFVGECTFKARNPDFQTR</sequence>
<keyword evidence="1" id="KW-0732">Signal</keyword>
<keyword evidence="3" id="KW-1185">Reference proteome</keyword>